<keyword evidence="5" id="KW-1185">Reference proteome</keyword>
<dbReference type="PANTHER" id="PTHR43818:SF11">
    <property type="entry name" value="BCDNA.GH03377"/>
    <property type="match status" value="1"/>
</dbReference>
<evidence type="ECO:0000313" key="4">
    <source>
        <dbReference type="EMBL" id="MCZ8515924.1"/>
    </source>
</evidence>
<sequence>MKPLQVGLIGIGGWGKLHVGMIAELAREGLIHCAAYCEPYADRFGEQAQTLNSLGAAHYTDYQDMLKHPGLDFAVVATPIPLHKRMCIDALQLGVPVLLEKPPAVTIEDLDEMIEVQSRTGVPAAVQFQNTSGKAFRQLLSELREGRIGKIMNVTAVGMWKRSEKYYSRTYWAGAIRYRGEYVLDGTLLNPFSHLLHNAFVAAGAGDPAAAEPVTVQAELYKGHRIESEDTAAVRIRAKNGVSLHIYTTLCHDKSEIPYIDIEGESGRMRWYYNHRLHYASSAGQEEELVFEDEKLVRNMYLNMIRHLRGEEESLFCPLQNSRSMLLAANGAFTSSGIIRAVPEEQVKQLPEDDTTFAVIDGIDKIIAEASIGRKLFSEIGVPWAVHTPEIEMVRYRKLQLAL</sequence>
<dbReference type="InterPro" id="IPR055170">
    <property type="entry name" value="GFO_IDH_MocA-like_dom"/>
</dbReference>
<dbReference type="Gene3D" id="3.40.50.720">
    <property type="entry name" value="NAD(P)-binding Rossmann-like Domain"/>
    <property type="match status" value="1"/>
</dbReference>
<dbReference type="EMBL" id="JAQAGZ010000020">
    <property type="protein sequence ID" value="MCZ8515924.1"/>
    <property type="molecule type" value="Genomic_DNA"/>
</dbReference>
<dbReference type="SUPFAM" id="SSF55347">
    <property type="entry name" value="Glyceraldehyde-3-phosphate dehydrogenase-like, C-terminal domain"/>
    <property type="match status" value="1"/>
</dbReference>
<evidence type="ECO:0000313" key="5">
    <source>
        <dbReference type="Proteomes" id="UP001527882"/>
    </source>
</evidence>
<dbReference type="SUPFAM" id="SSF51735">
    <property type="entry name" value="NAD(P)-binding Rossmann-fold domains"/>
    <property type="match status" value="1"/>
</dbReference>
<feature type="domain" description="Gfo/Idh/MocA-like oxidoreductase N-terminal" evidence="2">
    <location>
        <begin position="5"/>
        <end position="127"/>
    </location>
</feature>
<protein>
    <submittedName>
        <fullName evidence="4">Gfo/Idh/MocA family oxidoreductase</fullName>
    </submittedName>
</protein>
<name>A0ABT4QGE2_9BACL</name>
<gene>
    <name evidence="4" type="ORF">O9H85_26700</name>
</gene>
<keyword evidence="1" id="KW-0560">Oxidoreductase</keyword>
<feature type="domain" description="GFO/IDH/MocA-like oxidoreductase" evidence="3">
    <location>
        <begin position="136"/>
        <end position="269"/>
    </location>
</feature>
<reference evidence="4 5" key="1">
    <citation type="submission" date="2022-12" db="EMBL/GenBank/DDBJ databases">
        <title>Draft genome sequence of Paenibacillus sp. dW9.</title>
        <authorList>
            <person name="Choi E.-W."/>
            <person name="Kim D.-U."/>
        </authorList>
    </citation>
    <scope>NUCLEOTIDE SEQUENCE [LARGE SCALE GENOMIC DNA]</scope>
    <source>
        <strain evidence="5">dW9</strain>
    </source>
</reference>
<accession>A0ABT4QGE2</accession>
<evidence type="ECO:0000259" key="2">
    <source>
        <dbReference type="Pfam" id="PF01408"/>
    </source>
</evidence>
<proteinExistence type="predicted"/>
<comment type="caution">
    <text evidence="4">The sequence shown here is derived from an EMBL/GenBank/DDBJ whole genome shotgun (WGS) entry which is preliminary data.</text>
</comment>
<organism evidence="4 5">
    <name type="scientific">Paenibacillus gyeongsangnamensis</name>
    <dbReference type="NCBI Taxonomy" id="3388067"/>
    <lineage>
        <taxon>Bacteria</taxon>
        <taxon>Bacillati</taxon>
        <taxon>Bacillota</taxon>
        <taxon>Bacilli</taxon>
        <taxon>Bacillales</taxon>
        <taxon>Paenibacillaceae</taxon>
        <taxon>Paenibacillus</taxon>
    </lineage>
</organism>
<dbReference type="PANTHER" id="PTHR43818">
    <property type="entry name" value="BCDNA.GH03377"/>
    <property type="match status" value="1"/>
</dbReference>
<dbReference type="RefSeq" id="WP_269884456.1">
    <property type="nucleotide sequence ID" value="NZ_JAQAGZ010000020.1"/>
</dbReference>
<evidence type="ECO:0000256" key="1">
    <source>
        <dbReference type="ARBA" id="ARBA00023002"/>
    </source>
</evidence>
<dbReference type="Proteomes" id="UP001527882">
    <property type="component" value="Unassembled WGS sequence"/>
</dbReference>
<evidence type="ECO:0000259" key="3">
    <source>
        <dbReference type="Pfam" id="PF22725"/>
    </source>
</evidence>
<dbReference type="Gene3D" id="3.30.360.10">
    <property type="entry name" value="Dihydrodipicolinate Reductase, domain 2"/>
    <property type="match status" value="1"/>
</dbReference>
<dbReference type="InterPro" id="IPR000683">
    <property type="entry name" value="Gfo/Idh/MocA-like_OxRdtase_N"/>
</dbReference>
<dbReference type="InterPro" id="IPR036291">
    <property type="entry name" value="NAD(P)-bd_dom_sf"/>
</dbReference>
<dbReference type="Pfam" id="PF01408">
    <property type="entry name" value="GFO_IDH_MocA"/>
    <property type="match status" value="1"/>
</dbReference>
<dbReference type="Pfam" id="PF22725">
    <property type="entry name" value="GFO_IDH_MocA_C3"/>
    <property type="match status" value="1"/>
</dbReference>
<dbReference type="InterPro" id="IPR050463">
    <property type="entry name" value="Gfo/Idh/MocA_oxidrdct_glycsds"/>
</dbReference>